<dbReference type="OrthoDB" id="678643at2759"/>
<keyword evidence="2" id="KW-1185">Reference proteome</keyword>
<gene>
    <name evidence="1" type="ORF">GUJ93_ZPchr0010g8086</name>
</gene>
<reference evidence="1" key="1">
    <citation type="journal article" date="2021" name="bioRxiv">
        <title>Whole Genome Assembly and Annotation of Northern Wild Rice, Zizania palustris L., Supports a Whole Genome Duplication in the Zizania Genus.</title>
        <authorList>
            <person name="Haas M."/>
            <person name="Kono T."/>
            <person name="Macchietto M."/>
            <person name="Millas R."/>
            <person name="McGilp L."/>
            <person name="Shao M."/>
            <person name="Duquette J."/>
            <person name="Hirsch C.N."/>
            <person name="Kimball J."/>
        </authorList>
    </citation>
    <scope>NUCLEOTIDE SEQUENCE</scope>
    <source>
        <tissue evidence="1">Fresh leaf tissue</tissue>
    </source>
</reference>
<protein>
    <submittedName>
        <fullName evidence="1">Uncharacterized protein</fullName>
    </submittedName>
</protein>
<dbReference type="Proteomes" id="UP000729402">
    <property type="component" value="Unassembled WGS sequence"/>
</dbReference>
<dbReference type="AlphaFoldDB" id="A0A8J5WA77"/>
<accession>A0A8J5WA77</accession>
<evidence type="ECO:0000313" key="1">
    <source>
        <dbReference type="EMBL" id="KAG8086790.1"/>
    </source>
</evidence>
<comment type="caution">
    <text evidence="1">The sequence shown here is derived from an EMBL/GenBank/DDBJ whole genome shotgun (WGS) entry which is preliminary data.</text>
</comment>
<evidence type="ECO:0000313" key="2">
    <source>
        <dbReference type="Proteomes" id="UP000729402"/>
    </source>
</evidence>
<sequence>MRGQDGGTVPALRTINIRGCWALRRLSVSVVADNESKPAIDIEKDVWDALEWDDDLRSSFFQPPLHSRYYRKKLPKGSILR</sequence>
<proteinExistence type="predicted"/>
<name>A0A8J5WA77_ZIZPA</name>
<organism evidence="1 2">
    <name type="scientific">Zizania palustris</name>
    <name type="common">Northern wild rice</name>
    <dbReference type="NCBI Taxonomy" id="103762"/>
    <lineage>
        <taxon>Eukaryota</taxon>
        <taxon>Viridiplantae</taxon>
        <taxon>Streptophyta</taxon>
        <taxon>Embryophyta</taxon>
        <taxon>Tracheophyta</taxon>
        <taxon>Spermatophyta</taxon>
        <taxon>Magnoliopsida</taxon>
        <taxon>Liliopsida</taxon>
        <taxon>Poales</taxon>
        <taxon>Poaceae</taxon>
        <taxon>BOP clade</taxon>
        <taxon>Oryzoideae</taxon>
        <taxon>Oryzeae</taxon>
        <taxon>Zizaniinae</taxon>
        <taxon>Zizania</taxon>
    </lineage>
</organism>
<dbReference type="EMBL" id="JAAALK010000082">
    <property type="protein sequence ID" value="KAG8086790.1"/>
    <property type="molecule type" value="Genomic_DNA"/>
</dbReference>
<reference evidence="1" key="2">
    <citation type="submission" date="2021-02" db="EMBL/GenBank/DDBJ databases">
        <authorList>
            <person name="Kimball J.A."/>
            <person name="Haas M.W."/>
            <person name="Macchietto M."/>
            <person name="Kono T."/>
            <person name="Duquette J."/>
            <person name="Shao M."/>
        </authorList>
    </citation>
    <scope>NUCLEOTIDE SEQUENCE</scope>
    <source>
        <tissue evidence="1">Fresh leaf tissue</tissue>
    </source>
</reference>